<dbReference type="STRING" id="915059.NH26_10835"/>
<dbReference type="EMBL" id="JRYR02000001">
    <property type="protein sequence ID" value="OHX66815.1"/>
    <property type="molecule type" value="Genomic_DNA"/>
</dbReference>
<dbReference type="PANTHER" id="PTHR43280">
    <property type="entry name" value="ARAC-FAMILY TRANSCRIPTIONAL REGULATOR"/>
    <property type="match status" value="1"/>
</dbReference>
<dbReference type="Pfam" id="PF12833">
    <property type="entry name" value="HTH_18"/>
    <property type="match status" value="1"/>
</dbReference>
<organism evidence="5 6">
    <name type="scientific">Flammeovirga pacifica</name>
    <dbReference type="NCBI Taxonomy" id="915059"/>
    <lineage>
        <taxon>Bacteria</taxon>
        <taxon>Pseudomonadati</taxon>
        <taxon>Bacteroidota</taxon>
        <taxon>Cytophagia</taxon>
        <taxon>Cytophagales</taxon>
        <taxon>Flammeovirgaceae</taxon>
        <taxon>Flammeovirga</taxon>
    </lineage>
</organism>
<keyword evidence="3" id="KW-0804">Transcription</keyword>
<name>A0A1S1Z134_FLAPC</name>
<evidence type="ECO:0000259" key="4">
    <source>
        <dbReference type="PROSITE" id="PS01124"/>
    </source>
</evidence>
<dbReference type="InterPro" id="IPR009057">
    <property type="entry name" value="Homeodomain-like_sf"/>
</dbReference>
<dbReference type="Gene3D" id="1.10.10.60">
    <property type="entry name" value="Homeodomain-like"/>
    <property type="match status" value="1"/>
</dbReference>
<comment type="caution">
    <text evidence="5">The sequence shown here is derived from an EMBL/GenBank/DDBJ whole genome shotgun (WGS) entry which is preliminary data.</text>
</comment>
<evidence type="ECO:0000313" key="6">
    <source>
        <dbReference type="Proteomes" id="UP000179797"/>
    </source>
</evidence>
<keyword evidence="1" id="KW-0805">Transcription regulation</keyword>
<dbReference type="GO" id="GO:0003700">
    <property type="term" value="F:DNA-binding transcription factor activity"/>
    <property type="evidence" value="ECO:0007669"/>
    <property type="project" value="InterPro"/>
</dbReference>
<evidence type="ECO:0000313" key="5">
    <source>
        <dbReference type="EMBL" id="OHX66815.1"/>
    </source>
</evidence>
<gene>
    <name evidence="5" type="ORF">NH26_10835</name>
</gene>
<proteinExistence type="predicted"/>
<keyword evidence="2" id="KW-0238">DNA-binding</keyword>
<accession>A0A1S1Z134</accession>
<dbReference type="SUPFAM" id="SSF46689">
    <property type="entry name" value="Homeodomain-like"/>
    <property type="match status" value="1"/>
</dbReference>
<dbReference type="PANTHER" id="PTHR43280:SF32">
    <property type="entry name" value="TRANSCRIPTIONAL REGULATORY PROTEIN"/>
    <property type="match status" value="1"/>
</dbReference>
<dbReference type="Gene3D" id="2.60.120.10">
    <property type="entry name" value="Jelly Rolls"/>
    <property type="match status" value="1"/>
</dbReference>
<evidence type="ECO:0000256" key="1">
    <source>
        <dbReference type="ARBA" id="ARBA00023015"/>
    </source>
</evidence>
<dbReference type="PROSITE" id="PS01124">
    <property type="entry name" value="HTH_ARAC_FAMILY_2"/>
    <property type="match status" value="1"/>
</dbReference>
<dbReference type="InterPro" id="IPR014710">
    <property type="entry name" value="RmlC-like_jellyroll"/>
</dbReference>
<feature type="domain" description="HTH araC/xylS-type" evidence="4">
    <location>
        <begin position="187"/>
        <end position="270"/>
    </location>
</feature>
<dbReference type="Proteomes" id="UP000179797">
    <property type="component" value="Unassembled WGS sequence"/>
</dbReference>
<dbReference type="AlphaFoldDB" id="A0A1S1Z134"/>
<dbReference type="SUPFAM" id="SSF51215">
    <property type="entry name" value="Regulatory protein AraC"/>
    <property type="match status" value="1"/>
</dbReference>
<evidence type="ECO:0000256" key="2">
    <source>
        <dbReference type="ARBA" id="ARBA00023125"/>
    </source>
</evidence>
<dbReference type="InterPro" id="IPR037923">
    <property type="entry name" value="HTH-like"/>
</dbReference>
<protein>
    <recommendedName>
        <fullName evidence="4">HTH araC/xylS-type domain-containing protein</fullName>
    </recommendedName>
</protein>
<evidence type="ECO:0000256" key="3">
    <source>
        <dbReference type="ARBA" id="ARBA00023163"/>
    </source>
</evidence>
<dbReference type="RefSeq" id="WP_044222855.1">
    <property type="nucleotide sequence ID" value="NZ_JRYR02000001.1"/>
</dbReference>
<dbReference type="InterPro" id="IPR018060">
    <property type="entry name" value="HTH_AraC"/>
</dbReference>
<sequence length="270" mass="31172">MELRTKNKIDNNLEIKIEPFRSGIRKTNPHKHHKYMEIVYLFKGEGSHTIDYDCYQIDQPILFFIQKDQMHHWDLKSDPEGFVIIMKKGFLDNSTDKDLIDLIGALSHHPSLQIKDTVTINQLFELLTKEVKAIGPYQQGVIEGLLKALFSKFLSESSPKLENQSNYSSTFIVFKELLESGEKVINSVNHYAEEMNTTPQNLNTIVKNACGISASAFIGEYIIKEAKRMLLYTNMTASEIAFHLNFKDSSHFTRYFKRKVEITPVQFRNA</sequence>
<dbReference type="GO" id="GO:0043565">
    <property type="term" value="F:sequence-specific DNA binding"/>
    <property type="evidence" value="ECO:0007669"/>
    <property type="project" value="InterPro"/>
</dbReference>
<dbReference type="SMART" id="SM00342">
    <property type="entry name" value="HTH_ARAC"/>
    <property type="match status" value="1"/>
</dbReference>
<reference evidence="5 6" key="1">
    <citation type="journal article" date="2012" name="Int. J. Syst. Evol. Microbiol.">
        <title>Flammeovirga pacifica sp. nov., isolated from deep-sea sediment.</title>
        <authorList>
            <person name="Xu H."/>
            <person name="Fu Y."/>
            <person name="Yang N."/>
            <person name="Ding Z."/>
            <person name="Lai Q."/>
            <person name="Zeng R."/>
        </authorList>
    </citation>
    <scope>NUCLEOTIDE SEQUENCE [LARGE SCALE GENOMIC DNA]</scope>
    <source>
        <strain evidence="6">DSM 24597 / LMG 26175 / WPAGA1</strain>
    </source>
</reference>
<keyword evidence="6" id="KW-1185">Reference proteome</keyword>
<dbReference type="OrthoDB" id="9793451at2"/>